<dbReference type="GO" id="GO:0005886">
    <property type="term" value="C:plasma membrane"/>
    <property type="evidence" value="ECO:0007669"/>
    <property type="project" value="UniProtKB-SubCell"/>
</dbReference>
<gene>
    <name evidence="9" type="ORF">P799_06625</name>
</gene>
<reference evidence="9 10" key="1">
    <citation type="journal article" date="2015" name="Stand. Genomic Sci.">
        <title>Genome sequence and description of the mosquitocidal and heavy metal tolerant strain Lysinibacillus sphaericus CBAM5.</title>
        <authorList>
            <person name="Pena-Montenegro T.D."/>
            <person name="Lozano L."/>
            <person name="Dussan J."/>
        </authorList>
    </citation>
    <scope>NUCLEOTIDE SEQUENCE [LARGE SCALE GENOMIC DNA]</scope>
    <source>
        <strain evidence="9">CBAM5</strain>
    </source>
</reference>
<feature type="transmembrane region" description="Helical" evidence="7">
    <location>
        <begin position="286"/>
        <end position="308"/>
    </location>
</feature>
<dbReference type="Gene3D" id="1.10.3720.10">
    <property type="entry name" value="MetI-like"/>
    <property type="match status" value="1"/>
</dbReference>
<evidence type="ECO:0000256" key="6">
    <source>
        <dbReference type="ARBA" id="ARBA00023136"/>
    </source>
</evidence>
<dbReference type="PROSITE" id="PS50928">
    <property type="entry name" value="ABC_TM1"/>
    <property type="match status" value="1"/>
</dbReference>
<proteinExistence type="inferred from homology"/>
<evidence type="ECO:0000313" key="10">
    <source>
        <dbReference type="Proteomes" id="UP000023555"/>
    </source>
</evidence>
<dbReference type="SUPFAM" id="SSF161098">
    <property type="entry name" value="MetI-like"/>
    <property type="match status" value="1"/>
</dbReference>
<dbReference type="InterPro" id="IPR035906">
    <property type="entry name" value="MetI-like_sf"/>
</dbReference>
<evidence type="ECO:0000256" key="4">
    <source>
        <dbReference type="ARBA" id="ARBA00022692"/>
    </source>
</evidence>
<keyword evidence="3" id="KW-1003">Cell membrane</keyword>
<evidence type="ECO:0000313" key="9">
    <source>
        <dbReference type="EMBL" id="EWH33859.1"/>
    </source>
</evidence>
<dbReference type="InterPro" id="IPR045621">
    <property type="entry name" value="BPD_transp_1_N"/>
</dbReference>
<evidence type="ECO:0000256" key="2">
    <source>
        <dbReference type="ARBA" id="ARBA00022448"/>
    </source>
</evidence>
<dbReference type="Pfam" id="PF19300">
    <property type="entry name" value="BPD_transp_1_N"/>
    <property type="match status" value="1"/>
</dbReference>
<dbReference type="AlphaFoldDB" id="W7RTB8"/>
<keyword evidence="6 7" id="KW-0472">Membrane</keyword>
<dbReference type="Pfam" id="PF00528">
    <property type="entry name" value="BPD_transp_1"/>
    <property type="match status" value="1"/>
</dbReference>
<feature type="transmembrane region" description="Helical" evidence="7">
    <location>
        <begin position="12"/>
        <end position="31"/>
    </location>
</feature>
<dbReference type="EMBL" id="AYKQ01000008">
    <property type="protein sequence ID" value="EWH33859.1"/>
    <property type="molecule type" value="Genomic_DNA"/>
</dbReference>
<protein>
    <submittedName>
        <fullName evidence="9">ABC transporter permease</fullName>
    </submittedName>
</protein>
<feature type="transmembrane region" description="Helical" evidence="7">
    <location>
        <begin position="143"/>
        <end position="163"/>
    </location>
</feature>
<feature type="domain" description="ABC transmembrane type-1" evidence="8">
    <location>
        <begin position="96"/>
        <end position="305"/>
    </location>
</feature>
<feature type="transmembrane region" description="Helical" evidence="7">
    <location>
        <begin position="238"/>
        <end position="258"/>
    </location>
</feature>
<dbReference type="HOGENOM" id="CLU_036879_0_1_9"/>
<dbReference type="PANTHER" id="PTHR43163">
    <property type="entry name" value="DIPEPTIDE TRANSPORT SYSTEM PERMEASE PROTEIN DPPB-RELATED"/>
    <property type="match status" value="1"/>
</dbReference>
<evidence type="ECO:0000256" key="7">
    <source>
        <dbReference type="RuleBase" id="RU363032"/>
    </source>
</evidence>
<dbReference type="InterPro" id="IPR000515">
    <property type="entry name" value="MetI-like"/>
</dbReference>
<dbReference type="PANTHER" id="PTHR43163:SF6">
    <property type="entry name" value="DIPEPTIDE TRANSPORT SYSTEM PERMEASE PROTEIN DPPB-RELATED"/>
    <property type="match status" value="1"/>
</dbReference>
<comment type="subcellular location">
    <subcellularLocation>
        <location evidence="1 7">Cell membrane</location>
        <topology evidence="1 7">Multi-pass membrane protein</topology>
    </subcellularLocation>
</comment>
<comment type="similarity">
    <text evidence="7">Belongs to the binding-protein-dependent transport system permease family.</text>
</comment>
<feature type="transmembrane region" description="Helical" evidence="7">
    <location>
        <begin position="100"/>
        <end position="122"/>
    </location>
</feature>
<organism evidence="9 10">
    <name type="scientific">Lysinibacillus sphaericus CBAM5</name>
    <dbReference type="NCBI Taxonomy" id="1400869"/>
    <lineage>
        <taxon>Bacteria</taxon>
        <taxon>Bacillati</taxon>
        <taxon>Bacillota</taxon>
        <taxon>Bacilli</taxon>
        <taxon>Bacillales</taxon>
        <taxon>Bacillaceae</taxon>
        <taxon>Lysinibacillus</taxon>
    </lineage>
</organism>
<dbReference type="Proteomes" id="UP000023555">
    <property type="component" value="Unassembled WGS sequence"/>
</dbReference>
<keyword evidence="5 7" id="KW-1133">Transmembrane helix</keyword>
<name>W7RTB8_LYSSH</name>
<keyword evidence="2 7" id="KW-0813">Transport</keyword>
<keyword evidence="4 7" id="KW-0812">Transmembrane</keyword>
<dbReference type="GO" id="GO:0071916">
    <property type="term" value="F:dipeptide transmembrane transporter activity"/>
    <property type="evidence" value="ECO:0007669"/>
    <property type="project" value="TreeGrafter"/>
</dbReference>
<evidence type="ECO:0000256" key="3">
    <source>
        <dbReference type="ARBA" id="ARBA00022475"/>
    </source>
</evidence>
<dbReference type="CDD" id="cd06261">
    <property type="entry name" value="TM_PBP2"/>
    <property type="match status" value="1"/>
</dbReference>
<accession>W7RTB8</accession>
<evidence type="ECO:0000256" key="5">
    <source>
        <dbReference type="ARBA" id="ARBA00022989"/>
    </source>
</evidence>
<feature type="transmembrane region" description="Helical" evidence="7">
    <location>
        <begin position="175"/>
        <end position="196"/>
    </location>
</feature>
<sequence length="315" mass="35181">MPMMYILRRIILLITTILLVSIITFGVFQILPGDPVRTMLGTEADPTQIENLRSELGLDRPLYEQYVDWMKGLLTGQLGDSIRFSMPVKDLLFDRLPVTMSLAGITLLIVLVISLPLGMFAARRQNKISDVSLSTVTQIGMAVPSFWLGMMLILYVGLQFSFFKISGYIPWTQSVAGALSTLLLPALTIAIPQIAVNFRYVRTAILEQVQLDYVRTIRSKGMSEQNVMYKHVLKNSMIPILTVFGLIMAEVVAGTIIVEQVFSLPGIGQLLITAISNRDFPLVQGIVMYITVAVVMINFIVDILYSVLDPRIRLH</sequence>
<evidence type="ECO:0000256" key="1">
    <source>
        <dbReference type="ARBA" id="ARBA00004651"/>
    </source>
</evidence>
<comment type="caution">
    <text evidence="9">The sequence shown here is derived from an EMBL/GenBank/DDBJ whole genome shotgun (WGS) entry which is preliminary data.</text>
</comment>
<evidence type="ECO:0000259" key="8">
    <source>
        <dbReference type="PROSITE" id="PS50928"/>
    </source>
</evidence>